<proteinExistence type="predicted"/>
<protein>
    <recommendedName>
        <fullName evidence="1">Spore germination GerAC-like C-terminal domain-containing protein</fullName>
    </recommendedName>
</protein>
<dbReference type="InterPro" id="IPR046953">
    <property type="entry name" value="Spore_GerAC-like_C"/>
</dbReference>
<evidence type="ECO:0000313" key="3">
    <source>
        <dbReference type="Proteomes" id="UP000054526"/>
    </source>
</evidence>
<dbReference type="Gene3D" id="3.30.300.210">
    <property type="entry name" value="Nutrient germinant receptor protein C, domain 3"/>
    <property type="match status" value="1"/>
</dbReference>
<gene>
    <name evidence="2" type="ORF">SD71_06050</name>
</gene>
<organism evidence="2 3">
    <name type="scientific">Cohnella kolymensis</name>
    <dbReference type="NCBI Taxonomy" id="1590652"/>
    <lineage>
        <taxon>Bacteria</taxon>
        <taxon>Bacillati</taxon>
        <taxon>Bacillota</taxon>
        <taxon>Bacilli</taxon>
        <taxon>Bacillales</taxon>
        <taxon>Paenibacillaceae</taxon>
        <taxon>Cohnella</taxon>
    </lineage>
</organism>
<comment type="caution">
    <text evidence="2">The sequence shown here is derived from an EMBL/GenBank/DDBJ whole genome shotgun (WGS) entry which is preliminary data.</text>
</comment>
<sequence length="89" mass="10698">MEKSLENQLADRISSAFDATKRMKSDAFQLGNYLKWRYPQTWNRNKTEWRQLYAERVIVEPDVNITIKWYGTAEKPEWNRILSAKEKSE</sequence>
<name>A0ABR5A6C8_9BACL</name>
<dbReference type="EMBL" id="JXAL01000006">
    <property type="protein sequence ID" value="KIL36587.1"/>
    <property type="molecule type" value="Genomic_DNA"/>
</dbReference>
<dbReference type="Proteomes" id="UP000054526">
    <property type="component" value="Unassembled WGS sequence"/>
</dbReference>
<accession>A0ABR5A6C8</accession>
<reference evidence="2 3" key="1">
    <citation type="submission" date="2014-12" db="EMBL/GenBank/DDBJ databases">
        <title>Draft genome sequence of Cohnella kolymensis strain B-2846.</title>
        <authorList>
            <person name="Karlyshev A.V."/>
            <person name="Kudryashova E.B."/>
        </authorList>
    </citation>
    <scope>NUCLEOTIDE SEQUENCE [LARGE SCALE GENOMIC DNA]</scope>
    <source>
        <strain evidence="2 3">VKM B-2846</strain>
    </source>
</reference>
<feature type="domain" description="Spore germination GerAC-like C-terminal" evidence="1">
    <location>
        <begin position="1"/>
        <end position="68"/>
    </location>
</feature>
<keyword evidence="3" id="KW-1185">Reference proteome</keyword>
<evidence type="ECO:0000313" key="2">
    <source>
        <dbReference type="EMBL" id="KIL36587.1"/>
    </source>
</evidence>
<evidence type="ECO:0000259" key="1">
    <source>
        <dbReference type="Pfam" id="PF05504"/>
    </source>
</evidence>
<dbReference type="InterPro" id="IPR038501">
    <property type="entry name" value="Spore_GerAC_C_sf"/>
</dbReference>
<dbReference type="Pfam" id="PF05504">
    <property type="entry name" value="Spore_GerAC"/>
    <property type="match status" value="1"/>
</dbReference>